<name>A0A4R1PVA7_9FIRM</name>
<keyword evidence="3" id="KW-1003">Cell membrane</keyword>
<dbReference type="CDD" id="cd16015">
    <property type="entry name" value="LTA_synthase"/>
    <property type="match status" value="1"/>
</dbReference>
<keyword evidence="4 7" id="KW-0812">Transmembrane</keyword>
<keyword evidence="9" id="KW-0808">Transferase</keyword>
<feature type="transmembrane region" description="Helical" evidence="7">
    <location>
        <begin position="20"/>
        <end position="42"/>
    </location>
</feature>
<comment type="caution">
    <text evidence="9">The sequence shown here is derived from an EMBL/GenBank/DDBJ whole genome shotgun (WGS) entry which is preliminary data.</text>
</comment>
<dbReference type="Gene3D" id="3.40.720.10">
    <property type="entry name" value="Alkaline Phosphatase, subunit A"/>
    <property type="match status" value="1"/>
</dbReference>
<dbReference type="InterPro" id="IPR000917">
    <property type="entry name" value="Sulfatase_N"/>
</dbReference>
<protein>
    <submittedName>
        <fullName evidence="9">Phosphoglycerol transferase MdoB-like AlkP superfamily enzyme</fullName>
    </submittedName>
</protein>
<dbReference type="Proteomes" id="UP000295063">
    <property type="component" value="Unassembled WGS sequence"/>
</dbReference>
<dbReference type="AlphaFoldDB" id="A0A4R1PVA7"/>
<dbReference type="InterPro" id="IPR050448">
    <property type="entry name" value="OpgB/LTA_synthase_biosynth"/>
</dbReference>
<keyword evidence="6 7" id="KW-0472">Membrane</keyword>
<evidence type="ECO:0000256" key="4">
    <source>
        <dbReference type="ARBA" id="ARBA00022692"/>
    </source>
</evidence>
<dbReference type="EMBL" id="SLUI01000009">
    <property type="protein sequence ID" value="TCL36077.1"/>
    <property type="molecule type" value="Genomic_DNA"/>
</dbReference>
<gene>
    <name evidence="9" type="ORF">EV210_10926</name>
</gene>
<evidence type="ECO:0000313" key="9">
    <source>
        <dbReference type="EMBL" id="TCL36077.1"/>
    </source>
</evidence>
<feature type="transmembrane region" description="Helical" evidence="7">
    <location>
        <begin position="148"/>
        <end position="166"/>
    </location>
</feature>
<dbReference type="PANTHER" id="PTHR47371">
    <property type="entry name" value="LIPOTEICHOIC ACID SYNTHASE"/>
    <property type="match status" value="1"/>
</dbReference>
<evidence type="ECO:0000256" key="5">
    <source>
        <dbReference type="ARBA" id="ARBA00022989"/>
    </source>
</evidence>
<comment type="pathway">
    <text evidence="2">Cell wall biogenesis; lipoteichoic acid biosynthesis.</text>
</comment>
<evidence type="ECO:0000256" key="7">
    <source>
        <dbReference type="SAM" id="Phobius"/>
    </source>
</evidence>
<feature type="domain" description="Sulfatase N-terminal" evidence="8">
    <location>
        <begin position="298"/>
        <end position="578"/>
    </location>
</feature>
<keyword evidence="10" id="KW-1185">Reference proteome</keyword>
<feature type="transmembrane region" description="Helical" evidence="7">
    <location>
        <begin position="187"/>
        <end position="207"/>
    </location>
</feature>
<evidence type="ECO:0000256" key="6">
    <source>
        <dbReference type="ARBA" id="ARBA00023136"/>
    </source>
</evidence>
<dbReference type="SUPFAM" id="SSF53649">
    <property type="entry name" value="Alkaline phosphatase-like"/>
    <property type="match status" value="1"/>
</dbReference>
<evidence type="ECO:0000256" key="2">
    <source>
        <dbReference type="ARBA" id="ARBA00004936"/>
    </source>
</evidence>
<reference evidence="9 10" key="1">
    <citation type="submission" date="2019-03" db="EMBL/GenBank/DDBJ databases">
        <title>Genomic Encyclopedia of Type Strains, Phase IV (KMG-IV): sequencing the most valuable type-strain genomes for metagenomic binning, comparative biology and taxonomic classification.</title>
        <authorList>
            <person name="Goeker M."/>
        </authorList>
    </citation>
    <scope>NUCLEOTIDE SEQUENCE [LARGE SCALE GENOMIC DNA]</scope>
    <source>
        <strain evidence="9 10">DSM 15969</strain>
    </source>
</reference>
<feature type="transmembrane region" description="Helical" evidence="7">
    <location>
        <begin position="62"/>
        <end position="83"/>
    </location>
</feature>
<accession>A0A4R1PVA7</accession>
<dbReference type="InterPro" id="IPR017850">
    <property type="entry name" value="Alkaline_phosphatase_core_sf"/>
</dbReference>
<evidence type="ECO:0000259" key="8">
    <source>
        <dbReference type="Pfam" id="PF00884"/>
    </source>
</evidence>
<evidence type="ECO:0000256" key="1">
    <source>
        <dbReference type="ARBA" id="ARBA00004651"/>
    </source>
</evidence>
<dbReference type="GO" id="GO:0005886">
    <property type="term" value="C:plasma membrane"/>
    <property type="evidence" value="ECO:0007669"/>
    <property type="project" value="UniProtKB-SubCell"/>
</dbReference>
<comment type="subcellular location">
    <subcellularLocation>
        <location evidence="1">Cell membrane</location>
        <topology evidence="1">Multi-pass membrane protein</topology>
    </subcellularLocation>
</comment>
<keyword evidence="5 7" id="KW-1133">Transmembrane helix</keyword>
<feature type="transmembrane region" description="Helical" evidence="7">
    <location>
        <begin position="95"/>
        <end position="113"/>
    </location>
</feature>
<evidence type="ECO:0000256" key="3">
    <source>
        <dbReference type="ARBA" id="ARBA00022475"/>
    </source>
</evidence>
<sequence length="660" mass="74554">MTKVSKWEQFYKNIQQDMKLFLFVLATICLFRGSFIAFLHNYLGVDTTGKDVGLALYYGTRLSLKSAGIIALLSFVFCTLLNIFVRSPKVQNSRFILGCIYLSVLSILFQIRIPYYEQFHMAFSIFIFNAFRDDAVALFYTLWQQYHLAIRLVVAFLTAFLLCMLLKKTLATSTYTLPQFSKSYHKNIFRTSLVTGICLFMVFIRFGGSLTYGSGISWESASKSKDEFLNEAILDDVQALYRAYSINAKLKSGKDLNISKEQIIQYGNYLAGHSVETSNIEEFLKKEAQGALINKPQHIFLIVGESYAQWSLLPQYKDLNLANGMKHIIAQDNSAYVQTFLPASSSTMPAVSSIVTGFPEINLSPNYQAESYKVPYATSIAAQMKKLGYKTFFWYGGFSSWQRLEDFTLAQGFDKFYGCSDLPNQAGNAWGSEDKYFLKAIPEVFEDNQPSFHVILTTSNHPPYTINLKGEAFDPSIVSSGLPDNLKMDEEWITKLGHFWYADKVLTEFIQMMYNKYPDSLFVITGDHGDRVNLETNPALYERYAVPLVFYGQGVTKEMLPKKTAGSHIDIGATLIELIAPKGFEYYSVGESLTTGKTLGTNDQLWITPDYIGRIESGTAEALSWAQPNGVPLSAEVIRQEADAKRGLSWWRIAHGKIID</sequence>
<dbReference type="Pfam" id="PF00884">
    <property type="entry name" value="Sulfatase"/>
    <property type="match status" value="1"/>
</dbReference>
<organism evidence="9 10">
    <name type="scientific">Anaerospora hongkongensis</name>
    <dbReference type="NCBI Taxonomy" id="244830"/>
    <lineage>
        <taxon>Bacteria</taxon>
        <taxon>Bacillati</taxon>
        <taxon>Bacillota</taxon>
        <taxon>Negativicutes</taxon>
        <taxon>Selenomonadales</taxon>
        <taxon>Sporomusaceae</taxon>
        <taxon>Anaerospora</taxon>
    </lineage>
</organism>
<dbReference type="GO" id="GO:0016740">
    <property type="term" value="F:transferase activity"/>
    <property type="evidence" value="ECO:0007669"/>
    <property type="project" value="UniProtKB-KW"/>
</dbReference>
<dbReference type="PANTHER" id="PTHR47371:SF3">
    <property type="entry name" value="PHOSPHOGLYCEROL TRANSFERASE I"/>
    <property type="match status" value="1"/>
</dbReference>
<proteinExistence type="predicted"/>
<evidence type="ECO:0000313" key="10">
    <source>
        <dbReference type="Proteomes" id="UP000295063"/>
    </source>
</evidence>